<gene>
    <name evidence="1" type="ORF">V5N11_027628</name>
</gene>
<sequence length="115" mass="12809">MGVCNDEEVKKKQISLIDDDGIEYFEEGTKGDIVVRYFQKMFTTSEPTDPDQLLEGLESRVTAGMNIELVKEVTSEEIKEAAFNIKGSSAPGADGMNGVLFKLIGLWWGNRSLRM</sequence>
<dbReference type="Proteomes" id="UP001558713">
    <property type="component" value="Unassembled WGS sequence"/>
</dbReference>
<evidence type="ECO:0000313" key="2">
    <source>
        <dbReference type="Proteomes" id="UP001558713"/>
    </source>
</evidence>
<evidence type="ECO:0000313" key="1">
    <source>
        <dbReference type="EMBL" id="KAL1198004.1"/>
    </source>
</evidence>
<dbReference type="EMBL" id="JBANAX010000677">
    <property type="protein sequence ID" value="KAL1198004.1"/>
    <property type="molecule type" value="Genomic_DNA"/>
</dbReference>
<reference evidence="1 2" key="1">
    <citation type="submission" date="2024-04" db="EMBL/GenBank/DDBJ databases">
        <title>Genome assembly C_amara_ONT_v2.</title>
        <authorList>
            <person name="Yant L."/>
            <person name="Moore C."/>
            <person name="Slenker M."/>
        </authorList>
    </citation>
    <scope>NUCLEOTIDE SEQUENCE [LARGE SCALE GENOMIC DNA]</scope>
    <source>
        <tissue evidence="1">Leaf</tissue>
    </source>
</reference>
<dbReference type="AlphaFoldDB" id="A0ABD0ZTR4"/>
<comment type="caution">
    <text evidence="1">The sequence shown here is derived from an EMBL/GenBank/DDBJ whole genome shotgun (WGS) entry which is preliminary data.</text>
</comment>
<protein>
    <submittedName>
        <fullName evidence="1">Uncharacterized protein</fullName>
    </submittedName>
</protein>
<name>A0ABD0ZTR4_CARAN</name>
<keyword evidence="2" id="KW-1185">Reference proteome</keyword>
<accession>A0ABD0ZTR4</accession>
<organism evidence="1 2">
    <name type="scientific">Cardamine amara subsp. amara</name>
    <dbReference type="NCBI Taxonomy" id="228776"/>
    <lineage>
        <taxon>Eukaryota</taxon>
        <taxon>Viridiplantae</taxon>
        <taxon>Streptophyta</taxon>
        <taxon>Embryophyta</taxon>
        <taxon>Tracheophyta</taxon>
        <taxon>Spermatophyta</taxon>
        <taxon>Magnoliopsida</taxon>
        <taxon>eudicotyledons</taxon>
        <taxon>Gunneridae</taxon>
        <taxon>Pentapetalae</taxon>
        <taxon>rosids</taxon>
        <taxon>malvids</taxon>
        <taxon>Brassicales</taxon>
        <taxon>Brassicaceae</taxon>
        <taxon>Cardamineae</taxon>
        <taxon>Cardamine</taxon>
    </lineage>
</organism>
<proteinExistence type="predicted"/>